<dbReference type="PANTHER" id="PTHR43639:SF1">
    <property type="entry name" value="SHORT-CHAIN DEHYDROGENASE_REDUCTASE FAMILY PROTEIN"/>
    <property type="match status" value="1"/>
</dbReference>
<dbReference type="Pfam" id="PF13561">
    <property type="entry name" value="adh_short_C2"/>
    <property type="match status" value="1"/>
</dbReference>
<dbReference type="PRINTS" id="PR00080">
    <property type="entry name" value="SDRFAMILY"/>
</dbReference>
<dbReference type="EMBL" id="BMZO01000004">
    <property type="protein sequence ID" value="GHC68706.1"/>
    <property type="molecule type" value="Genomic_DNA"/>
</dbReference>
<dbReference type="AlphaFoldDB" id="A0A8J3DGR5"/>
<protein>
    <submittedName>
        <fullName evidence="3">Short chain dehydrogenase</fullName>
    </submittedName>
</protein>
<reference evidence="3" key="1">
    <citation type="journal article" date="2014" name="Int. J. Syst. Evol. Microbiol.">
        <title>Complete genome sequence of Corynebacterium casei LMG S-19264T (=DSM 44701T), isolated from a smear-ripened cheese.</title>
        <authorList>
            <consortium name="US DOE Joint Genome Institute (JGI-PGF)"/>
            <person name="Walter F."/>
            <person name="Albersmeier A."/>
            <person name="Kalinowski J."/>
            <person name="Ruckert C."/>
        </authorList>
    </citation>
    <scope>NUCLEOTIDE SEQUENCE</scope>
    <source>
        <strain evidence="3">KCTC 42097</strain>
    </source>
</reference>
<dbReference type="InterPro" id="IPR002347">
    <property type="entry name" value="SDR_fam"/>
</dbReference>
<organism evidence="3 4">
    <name type="scientific">Limoniibacter endophyticus</name>
    <dbReference type="NCBI Taxonomy" id="1565040"/>
    <lineage>
        <taxon>Bacteria</taxon>
        <taxon>Pseudomonadati</taxon>
        <taxon>Pseudomonadota</taxon>
        <taxon>Alphaproteobacteria</taxon>
        <taxon>Hyphomicrobiales</taxon>
        <taxon>Bartonellaceae</taxon>
        <taxon>Limoniibacter</taxon>
    </lineage>
</organism>
<evidence type="ECO:0000313" key="3">
    <source>
        <dbReference type="EMBL" id="GHC68706.1"/>
    </source>
</evidence>
<sequence length="268" mass="29614">MKKPAISINHESDSQKQPVSKIALITGGARRVGRAIAQDLAQNGFSVAIHHHDSQEDAESIAEIARSFGVQAATVSGDLSDRSQYERIIAETVGKLGTLDILVNNASVFENDSVLDFDWPQWDAHFRLHVDAPVALTRAFHDQLPEDRKGLVVNLIDQRVWKITPTHFSYMLSKQALWAATRTMAQALAPRIRVNAIGPGPTLANSRQSQQHFLNQTDALILKHGPQLSEFGATIRYFWNSPSITGQMIALDGGQHLAWETPDVLVDE</sequence>
<keyword evidence="4" id="KW-1185">Reference proteome</keyword>
<gene>
    <name evidence="3" type="ORF">GCM10010136_13690</name>
</gene>
<dbReference type="PRINTS" id="PR00081">
    <property type="entry name" value="GDHRDH"/>
</dbReference>
<evidence type="ECO:0000256" key="1">
    <source>
        <dbReference type="ARBA" id="ARBA00006484"/>
    </source>
</evidence>
<evidence type="ECO:0000256" key="2">
    <source>
        <dbReference type="ARBA" id="ARBA00023002"/>
    </source>
</evidence>
<dbReference type="PANTHER" id="PTHR43639">
    <property type="entry name" value="OXIDOREDUCTASE, SHORT-CHAIN DEHYDROGENASE/REDUCTASE FAMILY (AFU_ORTHOLOGUE AFUA_5G02870)"/>
    <property type="match status" value="1"/>
</dbReference>
<comment type="similarity">
    <text evidence="1">Belongs to the short-chain dehydrogenases/reductases (SDR) family.</text>
</comment>
<name>A0A8J3DGR5_9HYPH</name>
<dbReference type="RefSeq" id="WP_189489208.1">
    <property type="nucleotide sequence ID" value="NZ_BMZO01000004.1"/>
</dbReference>
<proteinExistence type="inferred from homology"/>
<dbReference type="GO" id="GO:0016491">
    <property type="term" value="F:oxidoreductase activity"/>
    <property type="evidence" value="ECO:0007669"/>
    <property type="project" value="UniProtKB-KW"/>
</dbReference>
<dbReference type="NCBIfam" id="NF006597">
    <property type="entry name" value="PRK09134.1"/>
    <property type="match status" value="1"/>
</dbReference>
<dbReference type="Gene3D" id="3.40.50.720">
    <property type="entry name" value="NAD(P)-binding Rossmann-like Domain"/>
    <property type="match status" value="1"/>
</dbReference>
<comment type="caution">
    <text evidence="3">The sequence shown here is derived from an EMBL/GenBank/DDBJ whole genome shotgun (WGS) entry which is preliminary data.</text>
</comment>
<reference evidence="3" key="2">
    <citation type="submission" date="2020-09" db="EMBL/GenBank/DDBJ databases">
        <authorList>
            <person name="Sun Q."/>
            <person name="Kim S."/>
        </authorList>
    </citation>
    <scope>NUCLEOTIDE SEQUENCE</scope>
    <source>
        <strain evidence="3">KCTC 42097</strain>
    </source>
</reference>
<dbReference type="InterPro" id="IPR036291">
    <property type="entry name" value="NAD(P)-bd_dom_sf"/>
</dbReference>
<dbReference type="SUPFAM" id="SSF51735">
    <property type="entry name" value="NAD(P)-binding Rossmann-fold domains"/>
    <property type="match status" value="1"/>
</dbReference>
<keyword evidence="2" id="KW-0560">Oxidoreductase</keyword>
<accession>A0A8J3DGR5</accession>
<evidence type="ECO:0000313" key="4">
    <source>
        <dbReference type="Proteomes" id="UP000641137"/>
    </source>
</evidence>
<dbReference type="Proteomes" id="UP000641137">
    <property type="component" value="Unassembled WGS sequence"/>
</dbReference>